<reference evidence="1 2" key="1">
    <citation type="journal article" date="2018" name="Evol. Lett.">
        <title>Horizontal gene cluster transfer increased hallucinogenic mushroom diversity.</title>
        <authorList>
            <person name="Reynolds H.T."/>
            <person name="Vijayakumar V."/>
            <person name="Gluck-Thaler E."/>
            <person name="Korotkin H.B."/>
            <person name="Matheny P.B."/>
            <person name="Slot J.C."/>
        </authorList>
    </citation>
    <scope>NUCLEOTIDE SEQUENCE [LARGE SCALE GENOMIC DNA]</scope>
    <source>
        <strain evidence="1 2">SRW20</strain>
    </source>
</reference>
<dbReference type="InParanoid" id="A0A409W7G2"/>
<gene>
    <name evidence="1" type="ORF">CVT26_001427</name>
</gene>
<accession>A0A409W7G2</accession>
<evidence type="ECO:0000313" key="2">
    <source>
        <dbReference type="Proteomes" id="UP000284706"/>
    </source>
</evidence>
<keyword evidence="2" id="KW-1185">Reference proteome</keyword>
<comment type="caution">
    <text evidence="1">The sequence shown here is derived from an EMBL/GenBank/DDBJ whole genome shotgun (WGS) entry which is preliminary data.</text>
</comment>
<proteinExistence type="predicted"/>
<sequence length="113" mass="12282">MPTPASQEKLAAPQSLCLPAPQRNVVMVGMRMSPPLPPPFPMHQRNGAAPFLHAAAPEVRQPPHRADPAMLPPPLPCPQQAENESVLQTVISQVVSRCSELTPLCLLRMFLAH</sequence>
<name>A0A409W7G2_9AGAR</name>
<dbReference type="EMBL" id="NHYE01005340">
    <property type="protein sequence ID" value="PPQ74446.1"/>
    <property type="molecule type" value="Genomic_DNA"/>
</dbReference>
<dbReference type="AlphaFoldDB" id="A0A409W7G2"/>
<protein>
    <submittedName>
        <fullName evidence="1">Uncharacterized protein</fullName>
    </submittedName>
</protein>
<evidence type="ECO:0000313" key="1">
    <source>
        <dbReference type="EMBL" id="PPQ74446.1"/>
    </source>
</evidence>
<dbReference type="Proteomes" id="UP000284706">
    <property type="component" value="Unassembled WGS sequence"/>
</dbReference>
<organism evidence="1 2">
    <name type="scientific">Gymnopilus dilepis</name>
    <dbReference type="NCBI Taxonomy" id="231916"/>
    <lineage>
        <taxon>Eukaryota</taxon>
        <taxon>Fungi</taxon>
        <taxon>Dikarya</taxon>
        <taxon>Basidiomycota</taxon>
        <taxon>Agaricomycotina</taxon>
        <taxon>Agaricomycetes</taxon>
        <taxon>Agaricomycetidae</taxon>
        <taxon>Agaricales</taxon>
        <taxon>Agaricineae</taxon>
        <taxon>Hymenogastraceae</taxon>
        <taxon>Gymnopilus</taxon>
    </lineage>
</organism>